<name>A0ABW9XED0_9SPHN</name>
<dbReference type="Proteomes" id="UP000753724">
    <property type="component" value="Unassembled WGS sequence"/>
</dbReference>
<keyword evidence="4" id="KW-1003">Cell membrane</keyword>
<accession>A0ABW9XED0</accession>
<feature type="domain" description="ABC-2 type transporter transmembrane" evidence="11">
    <location>
        <begin position="28"/>
        <end position="233"/>
    </location>
</feature>
<dbReference type="PRINTS" id="PR00164">
    <property type="entry name" value="ABC2TRNSPORT"/>
</dbReference>
<keyword evidence="7 10" id="KW-1133">Transmembrane helix</keyword>
<protein>
    <submittedName>
        <fullName evidence="12">ABC transporter permease</fullName>
    </submittedName>
</protein>
<evidence type="ECO:0000259" key="11">
    <source>
        <dbReference type="Pfam" id="PF01061"/>
    </source>
</evidence>
<dbReference type="RefSeq" id="WP_161718368.1">
    <property type="nucleotide sequence ID" value="NZ_JAAAPO010000003.1"/>
</dbReference>
<dbReference type="Pfam" id="PF01061">
    <property type="entry name" value="ABC2_membrane"/>
    <property type="match status" value="1"/>
</dbReference>
<feature type="transmembrane region" description="Helical" evidence="10">
    <location>
        <begin position="245"/>
        <end position="261"/>
    </location>
</feature>
<dbReference type="InterPro" id="IPR000412">
    <property type="entry name" value="ABC_2_transport"/>
</dbReference>
<evidence type="ECO:0000256" key="1">
    <source>
        <dbReference type="ARBA" id="ARBA00004651"/>
    </source>
</evidence>
<evidence type="ECO:0000256" key="5">
    <source>
        <dbReference type="ARBA" id="ARBA00022597"/>
    </source>
</evidence>
<gene>
    <name evidence="12" type="ORF">GTZ99_10045</name>
</gene>
<evidence type="ECO:0000256" key="8">
    <source>
        <dbReference type="ARBA" id="ARBA00023047"/>
    </source>
</evidence>
<evidence type="ECO:0000313" key="13">
    <source>
        <dbReference type="Proteomes" id="UP000753724"/>
    </source>
</evidence>
<sequence length="273" mass="30141">MIEALLATTPALNRAALRRAIAVQRRVIWALMLRETLTRYGRHNIGFLWLFVEPMLFTLGVTALWHATGMTHGSQLPIMAFALTGYSTILLWRNMPGRCVGAVGANLPLLYHRHVRVADIFLSRVALEAAGATMSFTLLGLVLIAGEWIDPPEDFLLLAWAWALTAWFGAALALMLGSLAEGSEWVEKLWHPAAYLLFPLSGAAFLMDALPADFQAVLGWIPMVHCTEMIRAAWFGSQIVPHYDTAYLVACNLGLSLMGLANERRLSRSAVPE</sequence>
<dbReference type="EMBL" id="JAAAPO010000003">
    <property type="protein sequence ID" value="NBC36898.1"/>
    <property type="molecule type" value="Genomic_DNA"/>
</dbReference>
<evidence type="ECO:0000256" key="10">
    <source>
        <dbReference type="SAM" id="Phobius"/>
    </source>
</evidence>
<evidence type="ECO:0000256" key="7">
    <source>
        <dbReference type="ARBA" id="ARBA00022989"/>
    </source>
</evidence>
<dbReference type="PANTHER" id="PTHR30413">
    <property type="entry name" value="INNER MEMBRANE TRANSPORT PERMEASE"/>
    <property type="match status" value="1"/>
</dbReference>
<dbReference type="InterPro" id="IPR013525">
    <property type="entry name" value="ABC2_TM"/>
</dbReference>
<feature type="transmembrane region" description="Helical" evidence="10">
    <location>
        <begin position="155"/>
        <end position="177"/>
    </location>
</feature>
<reference evidence="13" key="1">
    <citation type="submission" date="2020-01" db="EMBL/GenBank/DDBJ databases">
        <title>Sphingomonas sp. strain CSW-10.</title>
        <authorList>
            <person name="Chen W.-M."/>
        </authorList>
    </citation>
    <scope>NUCLEOTIDE SEQUENCE [LARGE SCALE GENOMIC DNA]</scope>
    <source>
        <strain evidence="13">FSY-8</strain>
    </source>
</reference>
<organism evidence="12 13">
    <name type="scientific">Novosphingobium ovatum</name>
    <dbReference type="NCBI Taxonomy" id="1908523"/>
    <lineage>
        <taxon>Bacteria</taxon>
        <taxon>Pseudomonadati</taxon>
        <taxon>Pseudomonadota</taxon>
        <taxon>Alphaproteobacteria</taxon>
        <taxon>Sphingomonadales</taxon>
        <taxon>Sphingomonadaceae</taxon>
        <taxon>Novosphingobium</taxon>
    </lineage>
</organism>
<keyword evidence="5" id="KW-0762">Sugar transport</keyword>
<evidence type="ECO:0000256" key="3">
    <source>
        <dbReference type="ARBA" id="ARBA00022448"/>
    </source>
</evidence>
<keyword evidence="8" id="KW-0625">Polysaccharide transport</keyword>
<evidence type="ECO:0000256" key="4">
    <source>
        <dbReference type="ARBA" id="ARBA00022475"/>
    </source>
</evidence>
<keyword evidence="9 10" id="KW-0472">Membrane</keyword>
<evidence type="ECO:0000256" key="6">
    <source>
        <dbReference type="ARBA" id="ARBA00022692"/>
    </source>
</evidence>
<feature type="transmembrane region" description="Helical" evidence="10">
    <location>
        <begin position="125"/>
        <end position="149"/>
    </location>
</feature>
<evidence type="ECO:0000256" key="2">
    <source>
        <dbReference type="ARBA" id="ARBA00007783"/>
    </source>
</evidence>
<keyword evidence="13" id="KW-1185">Reference proteome</keyword>
<dbReference type="PANTHER" id="PTHR30413:SF10">
    <property type="entry name" value="CAPSULE POLYSACCHARIDE EXPORT INNER-MEMBRANE PROTEIN CTRC"/>
    <property type="match status" value="1"/>
</dbReference>
<comment type="similarity">
    <text evidence="2">Belongs to the ABC-2 integral membrane protein family.</text>
</comment>
<feature type="transmembrane region" description="Helical" evidence="10">
    <location>
        <begin position="47"/>
        <end position="68"/>
    </location>
</feature>
<keyword evidence="6 10" id="KW-0812">Transmembrane</keyword>
<evidence type="ECO:0000313" key="12">
    <source>
        <dbReference type="EMBL" id="NBC36898.1"/>
    </source>
</evidence>
<evidence type="ECO:0000256" key="9">
    <source>
        <dbReference type="ARBA" id="ARBA00023136"/>
    </source>
</evidence>
<feature type="transmembrane region" description="Helical" evidence="10">
    <location>
        <begin position="74"/>
        <end position="92"/>
    </location>
</feature>
<feature type="transmembrane region" description="Helical" evidence="10">
    <location>
        <begin position="189"/>
        <end position="207"/>
    </location>
</feature>
<proteinExistence type="inferred from homology"/>
<comment type="caution">
    <text evidence="12">The sequence shown here is derived from an EMBL/GenBank/DDBJ whole genome shotgun (WGS) entry which is preliminary data.</text>
</comment>
<comment type="subcellular location">
    <subcellularLocation>
        <location evidence="1">Cell membrane</location>
        <topology evidence="1">Multi-pass membrane protein</topology>
    </subcellularLocation>
</comment>
<keyword evidence="3" id="KW-0813">Transport</keyword>